<dbReference type="GO" id="GO:0010181">
    <property type="term" value="F:FMN binding"/>
    <property type="evidence" value="ECO:0007669"/>
    <property type="project" value="UniProtKB-UniRule"/>
</dbReference>
<comment type="cofactor">
    <cofactor evidence="3">
        <name>Mg(2+)</name>
        <dbReference type="ChEBI" id="CHEBI:18420"/>
    </cofactor>
</comment>
<comment type="caution">
    <text evidence="3">Lacks conserved residue(s) required for the propagation of feature annotation.</text>
</comment>
<dbReference type="SUPFAM" id="SSF102645">
    <property type="entry name" value="CoaB-like"/>
    <property type="match status" value="1"/>
</dbReference>
<dbReference type="Pfam" id="PF04127">
    <property type="entry name" value="DFP"/>
    <property type="match status" value="1"/>
</dbReference>
<comment type="catalytic activity">
    <reaction evidence="3 4">
        <text>(R)-4'-phosphopantothenate + L-cysteine + CTP = N-[(R)-4-phosphopantothenoyl]-L-cysteine + CMP + diphosphate + H(+)</text>
        <dbReference type="Rhea" id="RHEA:19397"/>
        <dbReference type="ChEBI" id="CHEBI:10986"/>
        <dbReference type="ChEBI" id="CHEBI:15378"/>
        <dbReference type="ChEBI" id="CHEBI:33019"/>
        <dbReference type="ChEBI" id="CHEBI:35235"/>
        <dbReference type="ChEBI" id="CHEBI:37563"/>
        <dbReference type="ChEBI" id="CHEBI:59458"/>
        <dbReference type="ChEBI" id="CHEBI:60377"/>
        <dbReference type="EC" id="6.3.2.5"/>
    </reaction>
</comment>
<feature type="region of interest" description="Phosphopantothenate--cysteine ligase" evidence="3">
    <location>
        <begin position="191"/>
        <end position="398"/>
    </location>
</feature>
<keyword evidence="3 4" id="KW-0288">FMN</keyword>
<comment type="pathway">
    <text evidence="3 4">Cofactor biosynthesis; coenzyme A biosynthesis; CoA from (R)-pantothenate: step 3/5.</text>
</comment>
<keyword evidence="3" id="KW-0460">Magnesium</keyword>
<dbReference type="Gene3D" id="3.40.50.10300">
    <property type="entry name" value="CoaB-like"/>
    <property type="match status" value="1"/>
</dbReference>
<evidence type="ECO:0000256" key="1">
    <source>
        <dbReference type="ARBA" id="ARBA00022793"/>
    </source>
</evidence>
<dbReference type="EC" id="4.1.1.36" evidence="3"/>
<dbReference type="InterPro" id="IPR036551">
    <property type="entry name" value="Flavin_trans-like"/>
</dbReference>
<evidence type="ECO:0000259" key="6">
    <source>
        <dbReference type="Pfam" id="PF04127"/>
    </source>
</evidence>
<comment type="pathway">
    <text evidence="3 4">Cofactor biosynthesis; coenzyme A biosynthesis; CoA from (R)-pantothenate: step 2/5.</text>
</comment>
<dbReference type="UniPathway" id="UPA00241">
    <property type="reaction ID" value="UER00353"/>
</dbReference>
<feature type="active site" description="Proton donor" evidence="3">
    <location>
        <position position="159"/>
    </location>
</feature>
<name>V8G9R0_9BURK</name>
<dbReference type="GO" id="GO:0015937">
    <property type="term" value="P:coenzyme A biosynthetic process"/>
    <property type="evidence" value="ECO:0007669"/>
    <property type="project" value="UniProtKB-UniRule"/>
</dbReference>
<keyword evidence="8" id="KW-1185">Reference proteome</keyword>
<dbReference type="RefSeq" id="WP_023950158.1">
    <property type="nucleotide sequence ID" value="NZ_AYSV01000066.1"/>
</dbReference>
<comment type="similarity">
    <text evidence="3 4">In the C-terminal section; belongs to the PPC synthetase family.</text>
</comment>
<feature type="binding site" evidence="3">
    <location>
        <position position="289"/>
    </location>
    <ligand>
        <name>CTP</name>
        <dbReference type="ChEBI" id="CHEBI:37563"/>
    </ligand>
</feature>
<comment type="function">
    <text evidence="4">Catalyzes two steps in the biosynthesis of coenzyme A. In the first step cysteine is conjugated to 4'-phosphopantothenate to form 4-phosphopantothenoylcysteine, in the latter compound is decarboxylated to form 4'-phosphopantotheine.</text>
</comment>
<dbReference type="PANTHER" id="PTHR14359">
    <property type="entry name" value="HOMO-OLIGOMERIC FLAVIN CONTAINING CYS DECARBOXYLASE FAMILY"/>
    <property type="match status" value="1"/>
</dbReference>
<dbReference type="AlphaFoldDB" id="V8G9R0"/>
<dbReference type="EMBL" id="AYSV01000066">
    <property type="protein sequence ID" value="ETD72437.1"/>
    <property type="molecule type" value="Genomic_DNA"/>
</dbReference>
<dbReference type="GO" id="GO:0015941">
    <property type="term" value="P:pantothenate catabolic process"/>
    <property type="evidence" value="ECO:0007669"/>
    <property type="project" value="InterPro"/>
</dbReference>
<evidence type="ECO:0000259" key="5">
    <source>
        <dbReference type="Pfam" id="PF02441"/>
    </source>
</evidence>
<comment type="function">
    <text evidence="3">Catalyzes two sequential steps in the biosynthesis of coenzyme A. In the first step cysteine is conjugated to 4'-phosphopantothenate to form 4-phosphopantothenoylcysteine. In the second step the latter compound is decarboxylated to form 4'-phosphopantotheine.</text>
</comment>
<keyword evidence="3 4" id="KW-0285">Flavoprotein</keyword>
<feature type="binding site" evidence="3">
    <location>
        <position position="338"/>
    </location>
    <ligand>
        <name>CTP</name>
        <dbReference type="ChEBI" id="CHEBI:37563"/>
    </ligand>
</feature>
<keyword evidence="3" id="KW-0511">Multifunctional enzyme</keyword>
<feature type="domain" description="Flavoprotein" evidence="5">
    <location>
        <begin position="6"/>
        <end position="178"/>
    </location>
</feature>
<dbReference type="PROSITE" id="PS51257">
    <property type="entry name" value="PROKAR_LIPOPROTEIN"/>
    <property type="match status" value="1"/>
</dbReference>
<dbReference type="GO" id="GO:0046872">
    <property type="term" value="F:metal ion binding"/>
    <property type="evidence" value="ECO:0007669"/>
    <property type="project" value="UniProtKB-KW"/>
</dbReference>
<feature type="region of interest" description="Phosphopantothenoylcysteine decarboxylase" evidence="3">
    <location>
        <begin position="1"/>
        <end position="190"/>
    </location>
</feature>
<dbReference type="InterPro" id="IPR005252">
    <property type="entry name" value="CoaBC"/>
</dbReference>
<feature type="domain" description="DNA/pantothenate metabolism flavoprotein C-terminal" evidence="6">
    <location>
        <begin position="188"/>
        <end position="392"/>
    </location>
</feature>
<evidence type="ECO:0000256" key="4">
    <source>
        <dbReference type="RuleBase" id="RU364078"/>
    </source>
</evidence>
<dbReference type="Pfam" id="PF02441">
    <property type="entry name" value="Flavoprotein"/>
    <property type="match status" value="1"/>
</dbReference>
<dbReference type="EC" id="6.3.2.5" evidence="3"/>
<keyword evidence="3" id="KW-0479">Metal-binding</keyword>
<reference evidence="7 8" key="1">
    <citation type="submission" date="2013-11" db="EMBL/GenBank/DDBJ databases">
        <title>Genomic analysis of Pelistega sp. HM-7.</title>
        <authorList>
            <person name="Kumbhare S.V."/>
            <person name="Shetty S.A."/>
            <person name="Sharma O."/>
            <person name="Dhotre D.P."/>
        </authorList>
    </citation>
    <scope>NUCLEOTIDE SEQUENCE [LARGE SCALE GENOMIC DNA]</scope>
    <source>
        <strain evidence="7 8">HM-7</strain>
    </source>
</reference>
<keyword evidence="1 3" id="KW-0210">Decarboxylase</keyword>
<dbReference type="PATRIC" id="fig|1414851.3.peg.856"/>
<dbReference type="OrthoDB" id="9802554at2"/>
<feature type="binding site" evidence="3">
    <location>
        <begin position="306"/>
        <end position="309"/>
    </location>
    <ligand>
        <name>CTP</name>
        <dbReference type="ChEBI" id="CHEBI:37563"/>
    </ligand>
</feature>
<feature type="binding site" evidence="3">
    <location>
        <position position="279"/>
    </location>
    <ligand>
        <name>CTP</name>
        <dbReference type="ChEBI" id="CHEBI:37563"/>
    </ligand>
</feature>
<dbReference type="SUPFAM" id="SSF52507">
    <property type="entry name" value="Homo-oligomeric flavin-containing Cys decarboxylases, HFCD"/>
    <property type="match status" value="1"/>
</dbReference>
<keyword evidence="2 3" id="KW-0456">Lyase</keyword>
<feature type="binding site" evidence="3">
    <location>
        <position position="324"/>
    </location>
    <ligand>
        <name>CTP</name>
        <dbReference type="ChEBI" id="CHEBI:37563"/>
    </ligand>
</feature>
<dbReference type="InterPro" id="IPR035929">
    <property type="entry name" value="CoaB-like_sf"/>
</dbReference>
<comment type="catalytic activity">
    <reaction evidence="3 4">
        <text>N-[(R)-4-phosphopantothenoyl]-L-cysteine + H(+) = (R)-4'-phosphopantetheine + CO2</text>
        <dbReference type="Rhea" id="RHEA:16793"/>
        <dbReference type="ChEBI" id="CHEBI:15378"/>
        <dbReference type="ChEBI" id="CHEBI:16526"/>
        <dbReference type="ChEBI" id="CHEBI:59458"/>
        <dbReference type="ChEBI" id="CHEBI:61723"/>
        <dbReference type="EC" id="4.1.1.36"/>
    </reaction>
</comment>
<evidence type="ECO:0000256" key="3">
    <source>
        <dbReference type="HAMAP-Rule" id="MF_02225"/>
    </source>
</evidence>
<proteinExistence type="inferred from homology"/>
<evidence type="ECO:0000256" key="2">
    <source>
        <dbReference type="ARBA" id="ARBA00023239"/>
    </source>
</evidence>
<dbReference type="GO" id="GO:0004632">
    <property type="term" value="F:phosphopantothenate--cysteine ligase activity"/>
    <property type="evidence" value="ECO:0007669"/>
    <property type="project" value="UniProtKB-UniRule"/>
</dbReference>
<dbReference type="NCBIfam" id="TIGR00521">
    <property type="entry name" value="coaBC_dfp"/>
    <property type="match status" value="1"/>
</dbReference>
<dbReference type="Gene3D" id="3.40.50.1950">
    <property type="entry name" value="Flavin prenyltransferase-like"/>
    <property type="match status" value="1"/>
</dbReference>
<dbReference type="HAMAP" id="MF_02225">
    <property type="entry name" value="CoaBC"/>
    <property type="match status" value="1"/>
</dbReference>
<keyword evidence="3 4" id="KW-0436">Ligase</keyword>
<dbReference type="GO" id="GO:0004633">
    <property type="term" value="F:phosphopantothenoylcysteine decarboxylase activity"/>
    <property type="evidence" value="ECO:0007669"/>
    <property type="project" value="UniProtKB-UniRule"/>
</dbReference>
<dbReference type="GO" id="GO:0071513">
    <property type="term" value="C:phosphopantothenoylcysteine decarboxylase complex"/>
    <property type="evidence" value="ECO:0007669"/>
    <property type="project" value="TreeGrafter"/>
</dbReference>
<dbReference type="Proteomes" id="UP000018766">
    <property type="component" value="Unassembled WGS sequence"/>
</dbReference>
<evidence type="ECO:0000313" key="8">
    <source>
        <dbReference type="Proteomes" id="UP000018766"/>
    </source>
</evidence>
<feature type="binding site" evidence="3">
    <location>
        <position position="342"/>
    </location>
    <ligand>
        <name>CTP</name>
        <dbReference type="ChEBI" id="CHEBI:37563"/>
    </ligand>
</feature>
<dbReference type="PANTHER" id="PTHR14359:SF6">
    <property type="entry name" value="PHOSPHOPANTOTHENOYLCYSTEINE DECARBOXYLASE"/>
    <property type="match status" value="1"/>
</dbReference>
<sequence length="398" mass="43154">MRLQGKRIVLGLTGGIACYKSAELCRRLMDQGATVTVVMTEAATHFITPTTMQALSGQAVFTQTQDARMANSMAHINLSRQADLIIIAPCSADFMAKLGNGFADDLLSTLCLARGNCPLAIAPAMNKEMWSNPATQRNLDRITQDGIAVWGPGHGSQACGEFGDGRMLEVPQLIAETLAFFSTKYLLNKKILITAGPTEEPIDPVRVITNKSSGKMGYAIAEAAFNAGASVYMVSGPTQLATPYGVTTEFVNTAREMYQAVMKQVYDSDIFISVAAVADWYVSNYSDQKQKKQHQDGLKLEFAPNPDILAEVAALDNGPWCVGFAAETENLSDYAQAKRKRKNVPLLVGNLAQNVMNADETTMILFDEHGEEPLPTTSKTLAAQYLIQAIAKRLPSIK</sequence>
<dbReference type="InterPro" id="IPR003382">
    <property type="entry name" value="Flavoprotein"/>
</dbReference>
<comment type="similarity">
    <text evidence="3 4">In the N-terminal section; belongs to the HFCD (homo-oligomeric flavin containing Cys decarboxylase) superfamily.</text>
</comment>
<comment type="caution">
    <text evidence="7">The sequence shown here is derived from an EMBL/GenBank/DDBJ whole genome shotgun (WGS) entry which is preliminary data.</text>
</comment>
<organism evidence="7 8">
    <name type="scientific">Pelistega indica</name>
    <dbReference type="NCBI Taxonomy" id="1414851"/>
    <lineage>
        <taxon>Bacteria</taxon>
        <taxon>Pseudomonadati</taxon>
        <taxon>Pseudomonadota</taxon>
        <taxon>Betaproteobacteria</taxon>
        <taxon>Burkholderiales</taxon>
        <taxon>Alcaligenaceae</taxon>
        <taxon>Pelistega</taxon>
    </lineage>
</organism>
<comment type="cofactor">
    <cofactor evidence="3">
        <name>FMN</name>
        <dbReference type="ChEBI" id="CHEBI:58210"/>
    </cofactor>
    <text evidence="3">Binds 1 FMN per subunit.</text>
</comment>
<evidence type="ECO:0000313" key="7">
    <source>
        <dbReference type="EMBL" id="ETD72437.1"/>
    </source>
</evidence>
<dbReference type="InterPro" id="IPR007085">
    <property type="entry name" value="DNA/pantothenate-metab_flavo_C"/>
</dbReference>
<gene>
    <name evidence="3" type="primary">coaBC</name>
    <name evidence="7" type="ORF">V757_04250</name>
</gene>
<protein>
    <recommendedName>
        <fullName evidence="3">Coenzyme A biosynthesis bifunctional protein CoaBC</fullName>
    </recommendedName>
    <alternativeName>
        <fullName evidence="3">DNA/pantothenate metabolism flavoprotein</fullName>
    </alternativeName>
    <alternativeName>
        <fullName evidence="3">Phosphopantothenoylcysteine synthetase/decarboxylase</fullName>
        <shortName evidence="3">PPCS-PPCDC</shortName>
    </alternativeName>
    <domain>
        <recommendedName>
            <fullName evidence="3">Phosphopantothenoylcysteine decarboxylase</fullName>
            <shortName evidence="3">PPC decarboxylase</shortName>
            <shortName evidence="3">PPC-DC</shortName>
            <ecNumber evidence="3">4.1.1.36</ecNumber>
        </recommendedName>
        <alternativeName>
            <fullName evidence="3">CoaC</fullName>
        </alternativeName>
    </domain>
    <domain>
        <recommendedName>
            <fullName evidence="3">Phosphopantothenate--cysteine ligase</fullName>
            <ecNumber evidence="3">6.3.2.5</ecNumber>
        </recommendedName>
        <alternativeName>
            <fullName evidence="3">CoaB</fullName>
        </alternativeName>
        <alternativeName>
            <fullName evidence="3">Phosphopantothenoylcysteine synthetase</fullName>
            <shortName evidence="3">PPC synthetase</shortName>
            <shortName evidence="3">PPC-S</shortName>
        </alternativeName>
    </domain>
</protein>
<accession>V8G9R0</accession>